<keyword evidence="3" id="KW-1185">Reference proteome</keyword>
<proteinExistence type="predicted"/>
<dbReference type="Proteomes" id="UP001595075">
    <property type="component" value="Unassembled WGS sequence"/>
</dbReference>
<evidence type="ECO:0000313" key="3">
    <source>
        <dbReference type="Proteomes" id="UP001595075"/>
    </source>
</evidence>
<dbReference type="Gene3D" id="3.30.420.40">
    <property type="match status" value="2"/>
</dbReference>
<dbReference type="Gene3D" id="3.90.640.10">
    <property type="entry name" value="Actin, Chain A, domain 4"/>
    <property type="match status" value="1"/>
</dbReference>
<reference evidence="2 3" key="1">
    <citation type="journal article" date="2024" name="Commun. Biol.">
        <title>Comparative genomic analysis of thermophilic fungi reveals convergent evolutionary adaptations and gene losses.</title>
        <authorList>
            <person name="Steindorff A.S."/>
            <person name="Aguilar-Pontes M.V."/>
            <person name="Robinson A.J."/>
            <person name="Andreopoulos B."/>
            <person name="LaButti K."/>
            <person name="Kuo A."/>
            <person name="Mondo S."/>
            <person name="Riley R."/>
            <person name="Otillar R."/>
            <person name="Haridas S."/>
            <person name="Lipzen A."/>
            <person name="Grimwood J."/>
            <person name="Schmutz J."/>
            <person name="Clum A."/>
            <person name="Reid I.D."/>
            <person name="Moisan M.C."/>
            <person name="Butler G."/>
            <person name="Nguyen T.T.M."/>
            <person name="Dewar K."/>
            <person name="Conant G."/>
            <person name="Drula E."/>
            <person name="Henrissat B."/>
            <person name="Hansel C."/>
            <person name="Singer S."/>
            <person name="Hutchinson M.I."/>
            <person name="de Vries R.P."/>
            <person name="Natvig D.O."/>
            <person name="Powell A.J."/>
            <person name="Tsang A."/>
            <person name="Grigoriev I.V."/>
        </authorList>
    </citation>
    <scope>NUCLEOTIDE SEQUENCE [LARGE SCALE GENOMIC DNA]</scope>
    <source>
        <strain evidence="2 3">CBS 494.80</strain>
    </source>
</reference>
<accession>A0ABR4CVS5</accession>
<evidence type="ECO:0000313" key="2">
    <source>
        <dbReference type="EMBL" id="KAL2073566.1"/>
    </source>
</evidence>
<sequence>MSERRSSLISSLSRSTSGPPITPKPKQLRGKEYLKENLLGDYEPADVSFGTPSTTGSVARTPVTPRYDHDVEMQDDYERSRHRLVIAVDYGTTFTGVAFATPRFDDANLDDIIIVDDWGAKMGNQEKIPSIFSYSPAPNGEEQWGLDIAEDAVTMVNTKMELDVQDDKIDELELVLQVLNGTCNLDFENVKAQRGYPKYPVKSPDQVVTDFLSKVFQHLSNDLEHFGSHLRALMPVDLVITVPVQWSYQAQNSTIRAMTKAGFNEESFPNLRDIILVTEPEAAAIYTARYLKKDKKKDFLKIKEYFVLCDAGGGTVDVVAYKVVQLEPNLELEQATIPTSLSFVKTLHCKITGKLTFSSLLSLDPNSRGQQISAHAMEGKEMRLVMKKFEMLKKTFSGTGGLLKLDLPGSLSELNIPRRVTQGELSITSQEMKGFFDPCVDSVVELIQSQIQQVEGRNNRVKNVFLVGGFGESPFLQRELESSLKLRNIVMRHPEKSKAWTAVVQGAVIYGIEKASHQRCLSVSLFNKSYGIVLNNPYSVRMHDGKDKFIDPLTGRMSANRQINWMVHKGDLMASDTQEKDIQWSFSAQASRIFKLPVYTYIHDEEDHEKPDRYETGQHELEEVAKIPFDLTQIPLTDFESQRNPSTREISYTAYMKCLTVISEEGLEFQVLRNGDCLSKTKIPCMNPKAVY</sequence>
<dbReference type="InterPro" id="IPR043129">
    <property type="entry name" value="ATPase_NBD"/>
</dbReference>
<feature type="compositionally biased region" description="Low complexity" evidence="1">
    <location>
        <begin position="7"/>
        <end position="17"/>
    </location>
</feature>
<dbReference type="EMBL" id="JAZHXI010000003">
    <property type="protein sequence ID" value="KAL2073566.1"/>
    <property type="molecule type" value="Genomic_DNA"/>
</dbReference>
<organism evidence="2 3">
    <name type="scientific">Oculimacula yallundae</name>
    <dbReference type="NCBI Taxonomy" id="86028"/>
    <lineage>
        <taxon>Eukaryota</taxon>
        <taxon>Fungi</taxon>
        <taxon>Dikarya</taxon>
        <taxon>Ascomycota</taxon>
        <taxon>Pezizomycotina</taxon>
        <taxon>Leotiomycetes</taxon>
        <taxon>Helotiales</taxon>
        <taxon>Ploettnerulaceae</taxon>
        <taxon>Oculimacula</taxon>
    </lineage>
</organism>
<feature type="region of interest" description="Disordered" evidence="1">
    <location>
        <begin position="1"/>
        <end position="30"/>
    </location>
</feature>
<dbReference type="PANTHER" id="PTHR14187:SF82">
    <property type="entry name" value="FAMILY CHAPERONE, PUTATIVE (AFU_ORTHOLOGUE AFUA_7G08575)-RELATED"/>
    <property type="match status" value="1"/>
</dbReference>
<dbReference type="SUPFAM" id="SSF53067">
    <property type="entry name" value="Actin-like ATPase domain"/>
    <property type="match status" value="2"/>
</dbReference>
<evidence type="ECO:0000256" key="1">
    <source>
        <dbReference type="SAM" id="MobiDB-lite"/>
    </source>
</evidence>
<name>A0ABR4CVS5_9HELO</name>
<comment type="caution">
    <text evidence="2">The sequence shown here is derived from an EMBL/GenBank/DDBJ whole genome shotgun (WGS) entry which is preliminary data.</text>
</comment>
<gene>
    <name evidence="2" type="ORF">VTL71DRAFT_10892</name>
</gene>
<dbReference type="CDD" id="cd10170">
    <property type="entry name" value="ASKHA_NBD_HSP70"/>
    <property type="match status" value="1"/>
</dbReference>
<feature type="region of interest" description="Disordered" evidence="1">
    <location>
        <begin position="44"/>
        <end position="63"/>
    </location>
</feature>
<dbReference type="PRINTS" id="PR00301">
    <property type="entry name" value="HEATSHOCK70"/>
</dbReference>
<dbReference type="PANTHER" id="PTHR14187">
    <property type="entry name" value="ALPHA KINASE/ELONGATION FACTOR 2 KINASE"/>
    <property type="match status" value="1"/>
</dbReference>
<protein>
    <submittedName>
        <fullName evidence="2">Uncharacterized protein</fullName>
    </submittedName>
</protein>